<evidence type="ECO:0000256" key="8">
    <source>
        <dbReference type="ARBA" id="ARBA00023204"/>
    </source>
</evidence>
<dbReference type="PANTHER" id="PTHR45849:SF1">
    <property type="entry name" value="FACT COMPLEX SUBUNIT SSRP1"/>
    <property type="match status" value="1"/>
</dbReference>
<dbReference type="PANTHER" id="PTHR45849">
    <property type="entry name" value="FACT COMPLEX SUBUNIT SSRP1"/>
    <property type="match status" value="1"/>
</dbReference>
<keyword evidence="8 10" id="KW-0234">DNA repair</keyword>
<feature type="domain" description="Histone chaperone RTT106/FACT complex subunit SPT16-like middle" evidence="12">
    <location>
        <begin position="366"/>
        <end position="459"/>
    </location>
</feature>
<evidence type="ECO:0000313" key="13">
    <source>
        <dbReference type="EMBL" id="KAK7202407.1"/>
    </source>
</evidence>
<dbReference type="CDD" id="cd13230">
    <property type="entry name" value="PH1_SSRP1-like"/>
    <property type="match status" value="1"/>
</dbReference>
<dbReference type="InterPro" id="IPR000969">
    <property type="entry name" value="SSRP1/POB3"/>
</dbReference>
<dbReference type="RefSeq" id="XP_064765440.1">
    <property type="nucleotide sequence ID" value="XM_064909337.1"/>
</dbReference>
<evidence type="ECO:0000256" key="10">
    <source>
        <dbReference type="RuleBase" id="RU364013"/>
    </source>
</evidence>
<evidence type="ECO:0000256" key="3">
    <source>
        <dbReference type="ARBA" id="ARBA00022454"/>
    </source>
</evidence>
<feature type="compositionally biased region" description="Acidic residues" evidence="11">
    <location>
        <begin position="186"/>
        <end position="201"/>
    </location>
</feature>
<keyword evidence="3 10" id="KW-0158">Chromosome</keyword>
<evidence type="ECO:0000256" key="5">
    <source>
        <dbReference type="ARBA" id="ARBA00022763"/>
    </source>
</evidence>
<dbReference type="InterPro" id="IPR048993">
    <property type="entry name" value="SSRP1-like_PH1"/>
</dbReference>
<dbReference type="CDD" id="cd13231">
    <property type="entry name" value="PH2_SSRP1-like"/>
    <property type="match status" value="1"/>
</dbReference>
<dbReference type="InterPro" id="IPR050454">
    <property type="entry name" value="RTT106/SSRP1_HistChap/FACT"/>
</dbReference>
<proteinExistence type="inferred from homology"/>
<comment type="subcellular location">
    <subcellularLocation>
        <location evidence="10">Nucleus</location>
    </subcellularLocation>
    <subcellularLocation>
        <location evidence="10">Chromosome</location>
    </subcellularLocation>
</comment>
<evidence type="ECO:0000256" key="11">
    <source>
        <dbReference type="SAM" id="MobiDB-lite"/>
    </source>
</evidence>
<dbReference type="Pfam" id="PF17292">
    <property type="entry name" value="POB3_N"/>
    <property type="match status" value="1"/>
</dbReference>
<dbReference type="Pfam" id="PF03531">
    <property type="entry name" value="SSrecog"/>
    <property type="match status" value="1"/>
</dbReference>
<keyword evidence="6 10" id="KW-0805">Transcription regulation</keyword>
<dbReference type="SUPFAM" id="SSF50729">
    <property type="entry name" value="PH domain-like"/>
    <property type="match status" value="1"/>
</dbReference>
<reference evidence="13 14" key="1">
    <citation type="submission" date="2024-03" db="EMBL/GenBank/DDBJ databases">
        <title>Genome-scale model development and genomic sequencing of the oleaginous clade Lipomyces.</title>
        <authorList>
            <consortium name="Lawrence Berkeley National Laboratory"/>
            <person name="Czajka J.J."/>
            <person name="Han Y."/>
            <person name="Kim J."/>
            <person name="Mondo S.J."/>
            <person name="Hofstad B.A."/>
            <person name="Robles A."/>
            <person name="Haridas S."/>
            <person name="Riley R."/>
            <person name="LaButti K."/>
            <person name="Pangilinan J."/>
            <person name="Andreopoulos W."/>
            <person name="Lipzen A."/>
            <person name="Yan J."/>
            <person name="Wang M."/>
            <person name="Ng V."/>
            <person name="Grigoriev I.V."/>
            <person name="Spatafora J.W."/>
            <person name="Magnuson J.K."/>
            <person name="Baker S.E."/>
            <person name="Pomraning K.R."/>
        </authorList>
    </citation>
    <scope>NUCLEOTIDE SEQUENCE [LARGE SCALE GENOMIC DNA]</scope>
    <source>
        <strain evidence="13 14">Phaff 52-87</strain>
    </source>
</reference>
<dbReference type="Pfam" id="PF21103">
    <property type="entry name" value="PH1_SSRP1-like"/>
    <property type="match status" value="1"/>
</dbReference>
<dbReference type="Pfam" id="PF08512">
    <property type="entry name" value="Rttp106-like_middle"/>
    <property type="match status" value="1"/>
</dbReference>
<keyword evidence="7 10" id="KW-0804">Transcription</keyword>
<evidence type="ECO:0000256" key="7">
    <source>
        <dbReference type="ARBA" id="ARBA00023163"/>
    </source>
</evidence>
<evidence type="ECO:0000256" key="1">
    <source>
        <dbReference type="ARBA" id="ARBA00010060"/>
    </source>
</evidence>
<name>A0ABR1EXY8_9ASCO</name>
<dbReference type="SMART" id="SM01287">
    <property type="entry name" value="Rtt106"/>
    <property type="match status" value="1"/>
</dbReference>
<dbReference type="EMBL" id="JBBJBU010000018">
    <property type="protein sequence ID" value="KAK7202407.1"/>
    <property type="molecule type" value="Genomic_DNA"/>
</dbReference>
<accession>A0ABR1EXY8</accession>
<keyword evidence="9 10" id="KW-0539">Nucleus</keyword>
<dbReference type="Proteomes" id="UP001498771">
    <property type="component" value="Unassembled WGS sequence"/>
</dbReference>
<dbReference type="InterPro" id="IPR035417">
    <property type="entry name" value="SSRP1/POB3_N"/>
</dbReference>
<evidence type="ECO:0000256" key="2">
    <source>
        <dbReference type="ARBA" id="ARBA00014978"/>
    </source>
</evidence>
<feature type="region of interest" description="Disordered" evidence="11">
    <location>
        <begin position="182"/>
        <end position="201"/>
    </location>
</feature>
<comment type="caution">
    <text evidence="13">The sequence shown here is derived from an EMBL/GenBank/DDBJ whole genome shotgun (WGS) entry which is preliminary data.</text>
</comment>
<evidence type="ECO:0000256" key="6">
    <source>
        <dbReference type="ARBA" id="ARBA00023015"/>
    </source>
</evidence>
<protein>
    <recommendedName>
        <fullName evidence="2 10">FACT complex subunit POB3</fullName>
    </recommendedName>
</protein>
<dbReference type="InterPro" id="IPR024954">
    <property type="entry name" value="SSRP1_DD"/>
</dbReference>
<dbReference type="PRINTS" id="PR00887">
    <property type="entry name" value="SSRCOGNITION"/>
</dbReference>
<feature type="region of interest" description="Disordered" evidence="11">
    <location>
        <begin position="477"/>
        <end position="557"/>
    </location>
</feature>
<comment type="similarity">
    <text evidence="1 10">Belongs to the SSRP1 family.</text>
</comment>
<keyword evidence="14" id="KW-1185">Reference proteome</keyword>
<keyword evidence="5 10" id="KW-0227">DNA damage</keyword>
<dbReference type="GeneID" id="90034849"/>
<evidence type="ECO:0000259" key="12">
    <source>
        <dbReference type="SMART" id="SM01287"/>
    </source>
</evidence>
<organism evidence="13 14">
    <name type="scientific">Myxozyma melibiosi</name>
    <dbReference type="NCBI Taxonomy" id="54550"/>
    <lineage>
        <taxon>Eukaryota</taxon>
        <taxon>Fungi</taxon>
        <taxon>Dikarya</taxon>
        <taxon>Ascomycota</taxon>
        <taxon>Saccharomycotina</taxon>
        <taxon>Lipomycetes</taxon>
        <taxon>Lipomycetales</taxon>
        <taxon>Lipomycetaceae</taxon>
        <taxon>Myxozyma</taxon>
    </lineage>
</organism>
<keyword evidence="4 10" id="KW-0235">DNA replication</keyword>
<comment type="function">
    <text evidence="10">Component of the FACT complex, a general chromatin factor that acts to reorganize nucleosomes. The FACT complex is involved in multiple processes that require DNA as a template such as mRNA elongation, DNA replication and DNA repair. During transcription elongation the FACT complex acts as a histone chaperone that both destabilizes and restores nucleosomal structure. It facilitates the passage of RNA polymerase II and transcription by promoting the dissociation of one histone H2A-H2B dimer from the nucleosome, then subsequently promotes the reestablishment of the nucleosome following the passage of RNA polymerase II.</text>
</comment>
<dbReference type="Gene3D" id="2.30.29.30">
    <property type="entry name" value="Pleckstrin-homology domain (PH domain)/Phosphotyrosine-binding domain (PTB)"/>
    <property type="match status" value="2"/>
</dbReference>
<evidence type="ECO:0000256" key="9">
    <source>
        <dbReference type="ARBA" id="ARBA00023242"/>
    </source>
</evidence>
<evidence type="ECO:0000256" key="4">
    <source>
        <dbReference type="ARBA" id="ARBA00022705"/>
    </source>
</evidence>
<dbReference type="Gene3D" id="2.30.29.220">
    <property type="entry name" value="Structure-specific recognition protein (SSRP1)"/>
    <property type="match status" value="1"/>
</dbReference>
<feature type="compositionally biased region" description="Basic and acidic residues" evidence="11">
    <location>
        <begin position="482"/>
        <end position="491"/>
    </location>
</feature>
<feature type="compositionally biased region" description="Acidic residues" evidence="11">
    <location>
        <begin position="507"/>
        <end position="548"/>
    </location>
</feature>
<dbReference type="InterPro" id="IPR011993">
    <property type="entry name" value="PH-like_dom_sf"/>
</dbReference>
<gene>
    <name evidence="13" type="ORF">BZA70DRAFT_103231</name>
</gene>
<evidence type="ECO:0000313" key="14">
    <source>
        <dbReference type="Proteomes" id="UP001498771"/>
    </source>
</evidence>
<dbReference type="InterPro" id="IPR013719">
    <property type="entry name" value="RTT106/SPT16-like_middle_dom"/>
</dbReference>
<dbReference type="InterPro" id="IPR038167">
    <property type="entry name" value="SSRP1_sf"/>
</dbReference>
<dbReference type="Gene3D" id="2.30.29.150">
    <property type="match status" value="1"/>
</dbReference>
<sequence length="557" mass="63147">MADMTQFDNIYFDQSARPGRLRFANSGLGWKSSSKSGTTAPFLLPHSEFVSANWSRAAKGYECRILTKDRGVVQFDGFDLDDFDKLKNTIKHHFDVVLETRPHSIKGWNWGKAEFERSELVFSVSDRPAFEVPFAQVTNSNLVGKSEVALELGAEHEVALRGPSGVRDELVEMRFYIPGTVRAKNEDEDEEDEKSDESEAEELNAATVFYETLKERADIGQVAGETIVSFSDIMFLTPRGRYDIDMYPGYMRLRGKTYDYKIQYTTIQRLFLLPKPDDLHNVLVIQLDPPLRQGQTRYPFLVVQFLKEEEIEVELNLEDEEFEEKYADKLKKRYDQAAHEVVGQVFRGLSGRKITVPGSFVSVHGQAGVKCSLKASEGYLYLLEKSFLFIPKPTVFMAHEEVSFVTLSRVGGSVSSSRTFDVTVQMKNGTSYQFSSINREEQNAVEQHLKARNIKIKNDLNEDQSFLKTVIGAESDDSEVEMAARGDRGSASEDEESVDEDFKASESEEDSDVAEEYDENPASSGDEEEEEEEEEDEEEEDDDGDEEEPVKKKAKKA</sequence>